<dbReference type="CDD" id="cd00165">
    <property type="entry name" value="S4"/>
    <property type="match status" value="1"/>
</dbReference>
<name>A0A133ZVP1_9FUSO</name>
<evidence type="ECO:0000256" key="1">
    <source>
        <dbReference type="PROSITE-ProRule" id="PRU00182"/>
    </source>
</evidence>
<gene>
    <name evidence="2" type="ORF">HMPREF3180_02327</name>
</gene>
<organism evidence="2 3">
    <name type="scientific">Leptotrichia wadei</name>
    <dbReference type="NCBI Taxonomy" id="157687"/>
    <lineage>
        <taxon>Bacteria</taxon>
        <taxon>Fusobacteriati</taxon>
        <taxon>Fusobacteriota</taxon>
        <taxon>Fusobacteriia</taxon>
        <taxon>Fusobacteriales</taxon>
        <taxon>Leptotrichiaceae</taxon>
        <taxon>Leptotrichia</taxon>
    </lineage>
</organism>
<dbReference type="PROSITE" id="PS50889">
    <property type="entry name" value="S4"/>
    <property type="match status" value="1"/>
</dbReference>
<dbReference type="OrthoDB" id="9811532at2"/>
<proteinExistence type="predicted"/>
<dbReference type="Proteomes" id="UP000070483">
    <property type="component" value="Unassembled WGS sequence"/>
</dbReference>
<reference evidence="3" key="1">
    <citation type="submission" date="2016-01" db="EMBL/GenBank/DDBJ databases">
        <authorList>
            <person name="Mitreva M."/>
            <person name="Pepin K.H."/>
            <person name="Mihindukulasuriya K.A."/>
            <person name="Fulton R."/>
            <person name="Fronick C."/>
            <person name="O'Laughlin M."/>
            <person name="Miner T."/>
            <person name="Herter B."/>
            <person name="Rosa B.A."/>
            <person name="Cordes M."/>
            <person name="Tomlinson C."/>
            <person name="Wollam A."/>
            <person name="Palsikar V.B."/>
            <person name="Mardis E.R."/>
            <person name="Wilson R.K."/>
        </authorList>
    </citation>
    <scope>NUCLEOTIDE SEQUENCE [LARGE SCALE GENOMIC DNA]</scope>
    <source>
        <strain evidence="3">KA00185</strain>
    </source>
</reference>
<dbReference type="STRING" id="157687.HMPREF3180_02327"/>
<dbReference type="NCBIfam" id="TIGR02988">
    <property type="entry name" value="YaaA_near_RecF"/>
    <property type="match status" value="1"/>
</dbReference>
<evidence type="ECO:0000313" key="2">
    <source>
        <dbReference type="EMBL" id="KXB59504.1"/>
    </source>
</evidence>
<keyword evidence="3" id="KW-1185">Reference proteome</keyword>
<protein>
    <submittedName>
        <fullName evidence="2">S4 domain protein YaaA</fullName>
    </submittedName>
</protein>
<dbReference type="InterPro" id="IPR036986">
    <property type="entry name" value="S4_RNA-bd_sf"/>
</dbReference>
<accession>A0A133ZVP1</accession>
<dbReference type="PATRIC" id="fig|157687.3.peg.2333"/>
<keyword evidence="1" id="KW-0694">RNA-binding</keyword>
<dbReference type="InterPro" id="IPR014330">
    <property type="entry name" value="RNA-bd_S4-rel_YaaA"/>
</dbReference>
<dbReference type="EMBL" id="LSDD01000172">
    <property type="protein sequence ID" value="KXB59504.1"/>
    <property type="molecule type" value="Genomic_DNA"/>
</dbReference>
<dbReference type="GO" id="GO:0003723">
    <property type="term" value="F:RNA binding"/>
    <property type="evidence" value="ECO:0007669"/>
    <property type="project" value="UniProtKB-KW"/>
</dbReference>
<dbReference type="RefSeq" id="WP_156436703.1">
    <property type="nucleotide sequence ID" value="NZ_KQ960118.1"/>
</dbReference>
<sequence>MKNIDSEIEKITINTEFIKLDQLLKWANFTGSGVEAKMFILNGEVKVNDAVETRRGKKIYDGDVVEFAGEKVVVRAKH</sequence>
<dbReference type="Gene3D" id="3.10.290.10">
    <property type="entry name" value="RNA-binding S4 domain"/>
    <property type="match status" value="1"/>
</dbReference>
<dbReference type="AlphaFoldDB" id="A0A133ZVP1"/>
<evidence type="ECO:0000313" key="3">
    <source>
        <dbReference type="Proteomes" id="UP000070483"/>
    </source>
</evidence>
<comment type="caution">
    <text evidence="2">The sequence shown here is derived from an EMBL/GenBank/DDBJ whole genome shotgun (WGS) entry which is preliminary data.</text>
</comment>
<dbReference type="SUPFAM" id="SSF55174">
    <property type="entry name" value="Alpha-L RNA-binding motif"/>
    <property type="match status" value="1"/>
</dbReference>
<dbReference type="Pfam" id="PF13275">
    <property type="entry name" value="S4_2"/>
    <property type="match status" value="1"/>
</dbReference>